<dbReference type="OrthoDB" id="5571888at2759"/>
<evidence type="ECO:0000313" key="4">
    <source>
        <dbReference type="Proteomes" id="UP000235786"/>
    </source>
</evidence>
<name>A0A2J6RCR2_HYAVF</name>
<feature type="region of interest" description="Disordered" evidence="1">
    <location>
        <begin position="533"/>
        <end position="555"/>
    </location>
</feature>
<protein>
    <submittedName>
        <fullName evidence="3">HET-domain-containing protein</fullName>
    </submittedName>
</protein>
<accession>A0A2J6RCR2</accession>
<feature type="domain" description="Heterokaryon incompatibility" evidence="2">
    <location>
        <begin position="66"/>
        <end position="212"/>
    </location>
</feature>
<dbReference type="InterPro" id="IPR010730">
    <property type="entry name" value="HET"/>
</dbReference>
<feature type="region of interest" description="Disordered" evidence="1">
    <location>
        <begin position="1"/>
        <end position="20"/>
    </location>
</feature>
<keyword evidence="4" id="KW-1185">Reference proteome</keyword>
<organism evidence="3 4">
    <name type="scientific">Hyaloscypha variabilis (strain UAMH 11265 / GT02V1 / F)</name>
    <name type="common">Meliniomyces variabilis</name>
    <dbReference type="NCBI Taxonomy" id="1149755"/>
    <lineage>
        <taxon>Eukaryota</taxon>
        <taxon>Fungi</taxon>
        <taxon>Dikarya</taxon>
        <taxon>Ascomycota</taxon>
        <taxon>Pezizomycotina</taxon>
        <taxon>Leotiomycetes</taxon>
        <taxon>Helotiales</taxon>
        <taxon>Hyaloscyphaceae</taxon>
        <taxon>Hyaloscypha</taxon>
        <taxon>Hyaloscypha variabilis</taxon>
    </lineage>
</organism>
<dbReference type="EMBL" id="KZ613951">
    <property type="protein sequence ID" value="PMD36304.1"/>
    <property type="molecule type" value="Genomic_DNA"/>
</dbReference>
<sequence>MSKSMLSCCNRRKLGNSPNRTMQSLYDPLNRAAREIRLLGLLPAENPADPIRCTLQNVSLSTNPLYIALSYCWGTSAERSSIYVNDIQFPATLNLCAALRRMRSDSQGGTLWVDAVCINQADNVEKSGQIPMMKDIYTDASIVTVWLGEQENYSELVMRLISVASHLYEQDENVGPATHQAMIQLLEVRGVLPALGDFLQRDWWSRVWVIQEIAVAQRGLLLCGDKAITWREFINAFLLWTVMLRNASERSEFSIPLHHLDSIIRGTSARTLLSQHGRLNGTEQPGLVNPWYGLQEMLEESWNFDSTDPLDKVYAWIGLSNRTDVTITPDYDETPARVYAGLVKCILEQKGSTKLVAFTGSGLREARPIIEGLPSWAPDLRKEAIGPSGRAPIWLFPKTFTASSDLSAVGSVSDDLKTLEVSAVKIGRIELIDASRNENDGGALGDKLCRWLYLVLGRKPHLSSNIGPVHDALFRILVLFYHPLHLGLPLIDNENERPDINNLRLGYMAYVGYNDRVQDYLLARHALAGRNTTTTVPPSVETSRRANSGPATTLLPETVRPESMTRTPFNSVQDRLPPRPTMVDFSNILRFFDLWNIDINLETDSCAYLRLLRELLQRNPTLPADLSDWNSSFEEFQEPLPFDNTQRFIREFAKQTAGKSLFVTESGYLGLGLNATRADDFVYIIRGCSLPVVVREHAGGDYFEVVGQCYTWGTMYGEFVETMQTRGLEWEMMTFR</sequence>
<gene>
    <name evidence="3" type="ORF">L207DRAFT_516010</name>
</gene>
<dbReference type="PANTHER" id="PTHR24148:SF73">
    <property type="entry name" value="HET DOMAIN PROTEIN (AFU_ORTHOLOGUE AFUA_8G01020)"/>
    <property type="match status" value="1"/>
</dbReference>
<evidence type="ECO:0000313" key="3">
    <source>
        <dbReference type="EMBL" id="PMD36304.1"/>
    </source>
</evidence>
<dbReference type="Pfam" id="PF26639">
    <property type="entry name" value="Het-6_barrel"/>
    <property type="match status" value="1"/>
</dbReference>
<reference evidence="3 4" key="1">
    <citation type="submission" date="2016-04" db="EMBL/GenBank/DDBJ databases">
        <title>A degradative enzymes factory behind the ericoid mycorrhizal symbiosis.</title>
        <authorList>
            <consortium name="DOE Joint Genome Institute"/>
            <person name="Martino E."/>
            <person name="Morin E."/>
            <person name="Grelet G."/>
            <person name="Kuo A."/>
            <person name="Kohler A."/>
            <person name="Daghino S."/>
            <person name="Barry K."/>
            <person name="Choi C."/>
            <person name="Cichocki N."/>
            <person name="Clum A."/>
            <person name="Copeland A."/>
            <person name="Hainaut M."/>
            <person name="Haridas S."/>
            <person name="Labutti K."/>
            <person name="Lindquist E."/>
            <person name="Lipzen A."/>
            <person name="Khouja H.-R."/>
            <person name="Murat C."/>
            <person name="Ohm R."/>
            <person name="Olson A."/>
            <person name="Spatafora J."/>
            <person name="Veneault-Fourrey C."/>
            <person name="Henrissat B."/>
            <person name="Grigoriev I."/>
            <person name="Martin F."/>
            <person name="Perotto S."/>
        </authorList>
    </citation>
    <scope>NUCLEOTIDE SEQUENCE [LARGE SCALE GENOMIC DNA]</scope>
    <source>
        <strain evidence="3 4">F</strain>
    </source>
</reference>
<dbReference type="Pfam" id="PF06985">
    <property type="entry name" value="HET"/>
    <property type="match status" value="1"/>
</dbReference>
<proteinExistence type="predicted"/>
<dbReference type="PANTHER" id="PTHR24148">
    <property type="entry name" value="ANKYRIN REPEAT DOMAIN-CONTAINING PROTEIN 39 HOMOLOG-RELATED"/>
    <property type="match status" value="1"/>
</dbReference>
<dbReference type="AlphaFoldDB" id="A0A2J6RCR2"/>
<dbReference type="InterPro" id="IPR052895">
    <property type="entry name" value="HetReg/Transcr_Mod"/>
</dbReference>
<dbReference type="Proteomes" id="UP000235786">
    <property type="component" value="Unassembled WGS sequence"/>
</dbReference>
<evidence type="ECO:0000259" key="2">
    <source>
        <dbReference type="Pfam" id="PF06985"/>
    </source>
</evidence>
<evidence type="ECO:0000256" key="1">
    <source>
        <dbReference type="SAM" id="MobiDB-lite"/>
    </source>
</evidence>